<dbReference type="AlphaFoldDB" id="A0A0V0YZJ0"/>
<name>A0A0V0YZJ0_9BILA</name>
<keyword evidence="2" id="KW-1185">Reference proteome</keyword>
<evidence type="ECO:0000313" key="2">
    <source>
        <dbReference type="Proteomes" id="UP000054783"/>
    </source>
</evidence>
<organism evidence="1 2">
    <name type="scientific">Trichinella patagoniensis</name>
    <dbReference type="NCBI Taxonomy" id="990121"/>
    <lineage>
        <taxon>Eukaryota</taxon>
        <taxon>Metazoa</taxon>
        <taxon>Ecdysozoa</taxon>
        <taxon>Nematoda</taxon>
        <taxon>Enoplea</taxon>
        <taxon>Dorylaimia</taxon>
        <taxon>Trichinellida</taxon>
        <taxon>Trichinellidae</taxon>
        <taxon>Trichinella</taxon>
    </lineage>
</organism>
<reference evidence="1 2" key="1">
    <citation type="submission" date="2015-01" db="EMBL/GenBank/DDBJ databases">
        <title>Evolution of Trichinella species and genotypes.</title>
        <authorList>
            <person name="Korhonen P.K."/>
            <person name="Edoardo P."/>
            <person name="Giuseppe L.R."/>
            <person name="Gasser R.B."/>
        </authorList>
    </citation>
    <scope>NUCLEOTIDE SEQUENCE [LARGE SCALE GENOMIC DNA]</scope>
    <source>
        <strain evidence="1">ISS2496</strain>
    </source>
</reference>
<sequence length="48" mass="5629">MIVHFGEQHIALIMQITIASLLPRESKFKQAYVCKVNTYNAYAFIRRN</sequence>
<proteinExistence type="predicted"/>
<accession>A0A0V0YZJ0</accession>
<gene>
    <name evidence="1" type="ORF">T12_16226</name>
</gene>
<dbReference type="Proteomes" id="UP000054783">
    <property type="component" value="Unassembled WGS sequence"/>
</dbReference>
<dbReference type="EMBL" id="JYDQ01001149">
    <property type="protein sequence ID" value="KRY05711.1"/>
    <property type="molecule type" value="Genomic_DNA"/>
</dbReference>
<protein>
    <submittedName>
        <fullName evidence="1">Uncharacterized protein</fullName>
    </submittedName>
</protein>
<evidence type="ECO:0000313" key="1">
    <source>
        <dbReference type="EMBL" id="KRY05711.1"/>
    </source>
</evidence>
<comment type="caution">
    <text evidence="1">The sequence shown here is derived from an EMBL/GenBank/DDBJ whole genome shotgun (WGS) entry which is preliminary data.</text>
</comment>